<dbReference type="Gene3D" id="1.10.750.20">
    <property type="entry name" value="SOCS box"/>
    <property type="match status" value="1"/>
</dbReference>
<dbReference type="InterPro" id="IPR036036">
    <property type="entry name" value="SOCS_box-like_dom_sf"/>
</dbReference>
<dbReference type="SMART" id="SM00248">
    <property type="entry name" value="ANK"/>
    <property type="match status" value="7"/>
</dbReference>
<evidence type="ECO:0000259" key="5">
    <source>
        <dbReference type="PROSITE" id="PS50225"/>
    </source>
</evidence>
<dbReference type="SMART" id="SM00969">
    <property type="entry name" value="SOCS_box"/>
    <property type="match status" value="1"/>
</dbReference>
<dbReference type="AlphaFoldDB" id="A0A9F2PMH7"/>
<dbReference type="GO" id="GO:0035556">
    <property type="term" value="P:intracellular signal transduction"/>
    <property type="evidence" value="ECO:0007669"/>
    <property type="project" value="InterPro"/>
</dbReference>
<dbReference type="PANTHER" id="PTHR24198">
    <property type="entry name" value="ANKYRIN REPEAT AND PROTEIN KINASE DOMAIN-CONTAINING PROTEIN"/>
    <property type="match status" value="1"/>
</dbReference>
<feature type="repeat" description="ANK" evidence="4">
    <location>
        <begin position="147"/>
        <end position="179"/>
    </location>
</feature>
<comment type="pathway">
    <text evidence="1">Protein modification; protein ubiquitination.</text>
</comment>
<evidence type="ECO:0000256" key="2">
    <source>
        <dbReference type="ARBA" id="ARBA00022737"/>
    </source>
</evidence>
<dbReference type="Pfam" id="PF07525">
    <property type="entry name" value="SOCS_box"/>
    <property type="match status" value="1"/>
</dbReference>
<feature type="domain" description="SOCS box" evidence="5">
    <location>
        <begin position="411"/>
        <end position="449"/>
    </location>
</feature>
<dbReference type="GO" id="GO:0005737">
    <property type="term" value="C:cytoplasm"/>
    <property type="evidence" value="ECO:0007669"/>
    <property type="project" value="TreeGrafter"/>
</dbReference>
<dbReference type="Gene3D" id="1.25.40.20">
    <property type="entry name" value="Ankyrin repeat-containing domain"/>
    <property type="match status" value="1"/>
</dbReference>
<evidence type="ECO:0000256" key="3">
    <source>
        <dbReference type="ARBA" id="ARBA00023043"/>
    </source>
</evidence>
<dbReference type="PANTHER" id="PTHR24198:SF189">
    <property type="entry name" value="ANKYRIN REPEAT AND SOCS BOX PROTEIN 16"/>
    <property type="match status" value="1"/>
</dbReference>
<evidence type="ECO:0000313" key="6">
    <source>
        <dbReference type="Proteomes" id="UP000695026"/>
    </source>
</evidence>
<feature type="repeat" description="ANK" evidence="4">
    <location>
        <begin position="180"/>
        <end position="212"/>
    </location>
</feature>
<feature type="repeat" description="ANK" evidence="4">
    <location>
        <begin position="217"/>
        <end position="246"/>
    </location>
</feature>
<proteinExistence type="predicted"/>
<dbReference type="OrthoDB" id="194358at2759"/>
<dbReference type="FunFam" id="1.10.750.20:FF:000001">
    <property type="entry name" value="Ankyrin repeat and SOCS box containing 1"/>
    <property type="match status" value="1"/>
</dbReference>
<evidence type="ECO:0000256" key="4">
    <source>
        <dbReference type="PROSITE-ProRule" id="PRU00023"/>
    </source>
</evidence>
<feature type="repeat" description="ANK" evidence="4">
    <location>
        <begin position="247"/>
        <end position="287"/>
    </location>
</feature>
<dbReference type="GeneID" id="103067079"/>
<gene>
    <name evidence="7" type="primary">ASB16</name>
</gene>
<name>A0A9F2PMH7_PYTBI</name>
<evidence type="ECO:0000313" key="7">
    <source>
        <dbReference type="RefSeq" id="XP_007425408.1"/>
    </source>
</evidence>
<dbReference type="KEGG" id="pbi:103067079"/>
<organism evidence="6 7">
    <name type="scientific">Python bivittatus</name>
    <name type="common">Burmese python</name>
    <name type="synonym">Python molurus bivittatus</name>
    <dbReference type="NCBI Taxonomy" id="176946"/>
    <lineage>
        <taxon>Eukaryota</taxon>
        <taxon>Metazoa</taxon>
        <taxon>Chordata</taxon>
        <taxon>Craniata</taxon>
        <taxon>Vertebrata</taxon>
        <taxon>Euteleostomi</taxon>
        <taxon>Lepidosauria</taxon>
        <taxon>Squamata</taxon>
        <taxon>Bifurcata</taxon>
        <taxon>Unidentata</taxon>
        <taxon>Episquamata</taxon>
        <taxon>Toxicofera</taxon>
        <taxon>Serpentes</taxon>
        <taxon>Henophidia</taxon>
        <taxon>Pythonidae</taxon>
        <taxon>Python</taxon>
    </lineage>
</organism>
<dbReference type="PROSITE" id="PS50225">
    <property type="entry name" value="SOCS"/>
    <property type="match status" value="1"/>
</dbReference>
<feature type="repeat" description="ANK" evidence="4">
    <location>
        <begin position="288"/>
        <end position="320"/>
    </location>
</feature>
<accession>A0A9F2PMH7</accession>
<reference evidence="7" key="1">
    <citation type="submission" date="2025-08" db="UniProtKB">
        <authorList>
            <consortium name="RefSeq"/>
        </authorList>
    </citation>
    <scope>IDENTIFICATION</scope>
    <source>
        <tissue evidence="7">Liver</tissue>
    </source>
</reference>
<sequence>MSKETFTYTSSTLRSLRLQREMLEWEERQRAASRQWASQRYHPTARSLFSLPKPTRRPQYCRDPAVHNALYTGDLPRIQSIFKDEITSNLIVETHAEELEWSAELELWVLIAQKKHTSPLRITAARGYQDSVKHLLLKGAEVNAIVGGKAALHDSCANHHEECTRLLLRYGANANILSEERLAPLHLCITQETLPCAQLLLEYGALVNQKSRDGLVSPLHVASRHGLEDHVKLYLCYGANIAHRNQEGETALNTACANADRPEEAGRYYQVVKQLLDGGANVQIAGRKNHTPLHNACSNCHIGIVELLLQHGAEVNISNCAGNTPMDCALQAVEDYPEEEPENVIATLLNHGAASINPKMLKFCALSPRSMEIVLNSYDRILSCDSWVGSVPNEVWQEHQVFYDSALCLVNQPRPLQHLARCAVRRQLGMRCHQGISQLKLPSSLHKYLLLPLEGYLK</sequence>
<dbReference type="InterPro" id="IPR036770">
    <property type="entry name" value="Ankyrin_rpt-contain_sf"/>
</dbReference>
<dbReference type="RefSeq" id="XP_007425408.1">
    <property type="nucleotide sequence ID" value="XM_007425346.2"/>
</dbReference>
<dbReference type="Pfam" id="PF00023">
    <property type="entry name" value="Ank"/>
    <property type="match status" value="1"/>
</dbReference>
<dbReference type="OMA" id="VKLYLCY"/>
<dbReference type="SUPFAM" id="SSF48403">
    <property type="entry name" value="Ankyrin repeat"/>
    <property type="match status" value="1"/>
</dbReference>
<dbReference type="InterPro" id="IPR001496">
    <property type="entry name" value="SOCS_box"/>
</dbReference>
<keyword evidence="2" id="KW-0677">Repeat</keyword>
<protein>
    <submittedName>
        <fullName evidence="7">Ankyrin repeat and SOCS box protein 16</fullName>
    </submittedName>
</protein>
<dbReference type="InterPro" id="IPR002110">
    <property type="entry name" value="Ankyrin_rpt"/>
</dbReference>
<keyword evidence="6" id="KW-1185">Reference proteome</keyword>
<dbReference type="PROSITE" id="PS50088">
    <property type="entry name" value="ANK_REPEAT"/>
    <property type="match status" value="5"/>
</dbReference>
<dbReference type="CDD" id="cd03723">
    <property type="entry name" value="SOCS_ASB4_ASB18"/>
    <property type="match status" value="1"/>
</dbReference>
<dbReference type="SUPFAM" id="SSF158235">
    <property type="entry name" value="SOCS box-like"/>
    <property type="match status" value="1"/>
</dbReference>
<dbReference type="CTD" id="92591"/>
<dbReference type="PROSITE" id="PS50297">
    <property type="entry name" value="ANK_REP_REGION"/>
    <property type="match status" value="2"/>
</dbReference>
<dbReference type="Pfam" id="PF12796">
    <property type="entry name" value="Ank_2"/>
    <property type="match status" value="2"/>
</dbReference>
<dbReference type="Proteomes" id="UP000695026">
    <property type="component" value="Unplaced"/>
</dbReference>
<keyword evidence="3 4" id="KW-0040">ANK repeat</keyword>
<evidence type="ECO:0000256" key="1">
    <source>
        <dbReference type="ARBA" id="ARBA00004906"/>
    </source>
</evidence>